<dbReference type="OrthoDB" id="9803659at2"/>
<feature type="domain" description="HTH merR-type" evidence="5">
    <location>
        <begin position="4"/>
        <end position="72"/>
    </location>
</feature>
<keyword evidence="2" id="KW-0805">Transcription regulation</keyword>
<dbReference type="InterPro" id="IPR047057">
    <property type="entry name" value="MerR_fam"/>
</dbReference>
<keyword evidence="4" id="KW-0804">Transcription</keyword>
<dbReference type="RefSeq" id="WP_127740728.1">
    <property type="nucleotide sequence ID" value="NZ_SACN01000001.1"/>
</dbReference>
<dbReference type="AlphaFoldDB" id="A0A437M4X8"/>
<evidence type="ECO:0000256" key="4">
    <source>
        <dbReference type="ARBA" id="ARBA00023163"/>
    </source>
</evidence>
<dbReference type="Proteomes" id="UP000282971">
    <property type="component" value="Unassembled WGS sequence"/>
</dbReference>
<accession>A0A437M4X8</accession>
<organism evidence="6 7">
    <name type="scientific">Sphingomonas crocodyli</name>
    <dbReference type="NCBI Taxonomy" id="1979270"/>
    <lineage>
        <taxon>Bacteria</taxon>
        <taxon>Pseudomonadati</taxon>
        <taxon>Pseudomonadota</taxon>
        <taxon>Alphaproteobacteria</taxon>
        <taxon>Sphingomonadales</taxon>
        <taxon>Sphingomonadaceae</taxon>
        <taxon>Sphingomonas</taxon>
    </lineage>
</organism>
<dbReference type="PROSITE" id="PS50937">
    <property type="entry name" value="HTH_MERR_2"/>
    <property type="match status" value="1"/>
</dbReference>
<dbReference type="Pfam" id="PF13411">
    <property type="entry name" value="MerR_1"/>
    <property type="match status" value="1"/>
</dbReference>
<keyword evidence="1" id="KW-0678">Repressor</keyword>
<evidence type="ECO:0000256" key="3">
    <source>
        <dbReference type="ARBA" id="ARBA00023125"/>
    </source>
</evidence>
<dbReference type="GO" id="GO:0003677">
    <property type="term" value="F:DNA binding"/>
    <property type="evidence" value="ECO:0007669"/>
    <property type="project" value="UniProtKB-KW"/>
</dbReference>
<dbReference type="GO" id="GO:0003700">
    <property type="term" value="F:DNA-binding transcription factor activity"/>
    <property type="evidence" value="ECO:0007669"/>
    <property type="project" value="InterPro"/>
</dbReference>
<dbReference type="PANTHER" id="PTHR30204">
    <property type="entry name" value="REDOX-CYCLING DRUG-SENSING TRANSCRIPTIONAL ACTIVATOR SOXR"/>
    <property type="match status" value="1"/>
</dbReference>
<dbReference type="InterPro" id="IPR009061">
    <property type="entry name" value="DNA-bd_dom_put_sf"/>
</dbReference>
<dbReference type="SMART" id="SM00422">
    <property type="entry name" value="HTH_MERR"/>
    <property type="match status" value="1"/>
</dbReference>
<evidence type="ECO:0000313" key="6">
    <source>
        <dbReference type="EMBL" id="RVT92780.1"/>
    </source>
</evidence>
<evidence type="ECO:0000256" key="1">
    <source>
        <dbReference type="ARBA" id="ARBA00022491"/>
    </source>
</evidence>
<reference evidence="6 7" key="1">
    <citation type="submission" date="2019-01" db="EMBL/GenBank/DDBJ databases">
        <authorList>
            <person name="Chen W.-M."/>
        </authorList>
    </citation>
    <scope>NUCLEOTIDE SEQUENCE [LARGE SCALE GENOMIC DNA]</scope>
    <source>
        <strain evidence="6 7">CCP-7</strain>
    </source>
</reference>
<evidence type="ECO:0000256" key="2">
    <source>
        <dbReference type="ARBA" id="ARBA00023015"/>
    </source>
</evidence>
<dbReference type="PANTHER" id="PTHR30204:SF69">
    <property type="entry name" value="MERR-FAMILY TRANSCRIPTIONAL REGULATOR"/>
    <property type="match status" value="1"/>
</dbReference>
<dbReference type="Gene3D" id="1.10.1660.10">
    <property type="match status" value="1"/>
</dbReference>
<keyword evidence="7" id="KW-1185">Reference proteome</keyword>
<sequence length="269" mass="29877">MDDLIDIAEVARLTALTARALRFYEARGLVRPLRTASGRRCYGRGELARLNAIVALKRAGFSLTEIGRMLGRGTPDLRRMVSAQIGALDDRLSEIEAARALLLSVQSRIDRGEPIDVATLCSLIRQGNDVMEAEKWKTVTDQYMGETERADWDAAQAKMPADFDQEAYSRQWKELSARIEAAMPIDPESDVAQGFVDQWFALLKPFSAIATPAMWQGTQRMYDDRANWKADADPGFSTAVWAFIQEATKKRLAKGGTIDGPAWMTGTKA</sequence>
<name>A0A437M4X8_9SPHN</name>
<protein>
    <submittedName>
        <fullName evidence="6">MerR family transcriptional regulator</fullName>
    </submittedName>
</protein>
<evidence type="ECO:0000313" key="7">
    <source>
        <dbReference type="Proteomes" id="UP000282971"/>
    </source>
</evidence>
<comment type="caution">
    <text evidence="6">The sequence shown here is derived from an EMBL/GenBank/DDBJ whole genome shotgun (WGS) entry which is preliminary data.</text>
</comment>
<dbReference type="SUPFAM" id="SSF46955">
    <property type="entry name" value="Putative DNA-binding domain"/>
    <property type="match status" value="1"/>
</dbReference>
<dbReference type="InterPro" id="IPR012925">
    <property type="entry name" value="TipAS_dom"/>
</dbReference>
<gene>
    <name evidence="6" type="ORF">EOD43_02345</name>
</gene>
<dbReference type="Pfam" id="PF07739">
    <property type="entry name" value="TipAS"/>
    <property type="match status" value="1"/>
</dbReference>
<proteinExistence type="predicted"/>
<dbReference type="EMBL" id="SACN01000001">
    <property type="protein sequence ID" value="RVT92780.1"/>
    <property type="molecule type" value="Genomic_DNA"/>
</dbReference>
<evidence type="ECO:0000259" key="5">
    <source>
        <dbReference type="PROSITE" id="PS50937"/>
    </source>
</evidence>
<keyword evidence="3" id="KW-0238">DNA-binding</keyword>
<dbReference type="InterPro" id="IPR000551">
    <property type="entry name" value="MerR-type_HTH_dom"/>
</dbReference>